<evidence type="ECO:0000256" key="3">
    <source>
        <dbReference type="ARBA" id="ARBA00022694"/>
    </source>
</evidence>
<gene>
    <name evidence="10" type="ORF">PHYBLDRAFT_140443</name>
</gene>
<keyword evidence="4" id="KW-0413">Isomerase</keyword>
<evidence type="ECO:0000259" key="9">
    <source>
        <dbReference type="Pfam" id="PF21238"/>
    </source>
</evidence>
<dbReference type="GO" id="GO:0031119">
    <property type="term" value="P:tRNA pseudouridine synthesis"/>
    <property type="evidence" value="ECO:0007669"/>
    <property type="project" value="TreeGrafter"/>
</dbReference>
<organism evidence="10 11">
    <name type="scientific">Phycomyces blakesleeanus (strain ATCC 8743b / DSM 1359 / FGSC 10004 / NBRC 33097 / NRRL 1555)</name>
    <dbReference type="NCBI Taxonomy" id="763407"/>
    <lineage>
        <taxon>Eukaryota</taxon>
        <taxon>Fungi</taxon>
        <taxon>Fungi incertae sedis</taxon>
        <taxon>Mucoromycota</taxon>
        <taxon>Mucoromycotina</taxon>
        <taxon>Mucoromycetes</taxon>
        <taxon>Mucorales</taxon>
        <taxon>Phycomycetaceae</taxon>
        <taxon>Phycomyces</taxon>
    </lineage>
</organism>
<accession>A0A167PQ87</accession>
<dbReference type="GeneID" id="28991307"/>
<dbReference type="Pfam" id="PF21238">
    <property type="entry name" value="Pus10_C"/>
    <property type="match status" value="1"/>
</dbReference>
<evidence type="ECO:0000256" key="2">
    <source>
        <dbReference type="ARBA" id="ARBA00012787"/>
    </source>
</evidence>
<dbReference type="FunFam" id="3.30.70.3190:FF:000001">
    <property type="entry name" value="tRNA pseudouridine synthase Pus10"/>
    <property type="match status" value="1"/>
</dbReference>
<dbReference type="Gene3D" id="3.30.70.3190">
    <property type="match status" value="1"/>
</dbReference>
<dbReference type="GO" id="GO:0003723">
    <property type="term" value="F:RNA binding"/>
    <property type="evidence" value="ECO:0007669"/>
    <property type="project" value="InterPro"/>
</dbReference>
<evidence type="ECO:0000256" key="4">
    <source>
        <dbReference type="ARBA" id="ARBA00023235"/>
    </source>
</evidence>
<evidence type="ECO:0000259" key="8">
    <source>
        <dbReference type="Pfam" id="PF21237"/>
    </source>
</evidence>
<evidence type="ECO:0000256" key="6">
    <source>
        <dbReference type="ARBA" id="ARBA00079393"/>
    </source>
</evidence>
<feature type="domain" description="Pus10 N-terminal eukaryotes" evidence="8">
    <location>
        <begin position="91"/>
        <end position="274"/>
    </location>
</feature>
<dbReference type="Gene3D" id="3.30.70.2510">
    <property type="match status" value="1"/>
</dbReference>
<dbReference type="InterPro" id="IPR048742">
    <property type="entry name" value="Pus10_N_euk"/>
</dbReference>
<protein>
    <recommendedName>
        <fullName evidence="2">tRNA pseudouridine(55) synthase</fullName>
        <ecNumber evidence="2">5.4.99.25</ecNumber>
    </recommendedName>
    <alternativeName>
        <fullName evidence="7">tRNA pseudouridine 55 synthase</fullName>
    </alternativeName>
    <alternativeName>
        <fullName evidence="5">tRNA pseudouridylate synthase</fullName>
    </alternativeName>
    <alternativeName>
        <fullName evidence="6">tRNA-uridine isomerase</fullName>
    </alternativeName>
</protein>
<dbReference type="EMBL" id="KV440973">
    <property type="protein sequence ID" value="OAD78344.1"/>
    <property type="molecule type" value="Genomic_DNA"/>
</dbReference>
<reference evidence="11" key="1">
    <citation type="submission" date="2015-06" db="EMBL/GenBank/DDBJ databases">
        <title>Expansion of signal transduction pathways in fungi by whole-genome duplication.</title>
        <authorList>
            <consortium name="DOE Joint Genome Institute"/>
            <person name="Corrochano L.M."/>
            <person name="Kuo A."/>
            <person name="Marcet-Houben M."/>
            <person name="Polaino S."/>
            <person name="Salamov A."/>
            <person name="Villalobos J.M."/>
            <person name="Alvarez M.I."/>
            <person name="Avalos J."/>
            <person name="Benito E.P."/>
            <person name="Benoit I."/>
            <person name="Burger G."/>
            <person name="Camino L.P."/>
            <person name="Canovas D."/>
            <person name="Cerda-Olmedo E."/>
            <person name="Cheng J.-F."/>
            <person name="Dominguez A."/>
            <person name="Elias M."/>
            <person name="Eslava A.P."/>
            <person name="Glaser F."/>
            <person name="Grimwood J."/>
            <person name="Gutierrez G."/>
            <person name="Heitman J."/>
            <person name="Henrissat B."/>
            <person name="Iturriaga E.A."/>
            <person name="Lang B.F."/>
            <person name="Lavin J.L."/>
            <person name="Lee S."/>
            <person name="Li W."/>
            <person name="Lindquist E."/>
            <person name="Lopez-Garcia S."/>
            <person name="Luque E.M."/>
            <person name="Marcos A.T."/>
            <person name="Martin J."/>
            <person name="McCluskey K."/>
            <person name="Medina H.R."/>
            <person name="Miralles-Duran A."/>
            <person name="Miyazaki A."/>
            <person name="Munoz-Torres E."/>
            <person name="Oguiza J.A."/>
            <person name="Ohm R."/>
            <person name="Olmedo M."/>
            <person name="Orejas M."/>
            <person name="Ortiz-Castellanos L."/>
            <person name="Pisabarro A.G."/>
            <person name="Rodriguez-Romero J."/>
            <person name="Ruiz-Herrera J."/>
            <person name="Ruiz-Vazquez R."/>
            <person name="Sanz C."/>
            <person name="Schackwitz W."/>
            <person name="Schmutz J."/>
            <person name="Shahriari M."/>
            <person name="Shelest E."/>
            <person name="Silva-Franco F."/>
            <person name="Soanes D."/>
            <person name="Syed K."/>
            <person name="Tagua V.G."/>
            <person name="Talbot N.J."/>
            <person name="Thon M."/>
            <person name="De vries R.P."/>
            <person name="Wiebenga A."/>
            <person name="Yadav J.S."/>
            <person name="Braun E.L."/>
            <person name="Baker S."/>
            <person name="Garre V."/>
            <person name="Horwitz B."/>
            <person name="Torres-Martinez S."/>
            <person name="Idnurm A."/>
            <person name="Herrera-Estrella A."/>
            <person name="Gabaldon T."/>
            <person name="Grigoriev I.V."/>
        </authorList>
    </citation>
    <scope>NUCLEOTIDE SEQUENCE [LARGE SCALE GENOMIC DNA]</scope>
    <source>
        <strain evidence="11">NRRL 1555(-)</strain>
    </source>
</reference>
<dbReference type="SUPFAM" id="SSF55120">
    <property type="entry name" value="Pseudouridine synthase"/>
    <property type="match status" value="1"/>
</dbReference>
<evidence type="ECO:0000256" key="1">
    <source>
        <dbReference type="ARBA" id="ARBA00009652"/>
    </source>
</evidence>
<dbReference type="OrthoDB" id="271937at2759"/>
<dbReference type="Proteomes" id="UP000077315">
    <property type="component" value="Unassembled WGS sequence"/>
</dbReference>
<evidence type="ECO:0000313" key="11">
    <source>
        <dbReference type="Proteomes" id="UP000077315"/>
    </source>
</evidence>
<dbReference type="InterPro" id="IPR039894">
    <property type="entry name" value="Pus10-like"/>
</dbReference>
<dbReference type="STRING" id="763407.A0A167PQ87"/>
<dbReference type="FunFam" id="3.30.70.2510:FF:000001">
    <property type="entry name" value="tRNA pseudouridine synthase Pus10"/>
    <property type="match status" value="1"/>
</dbReference>
<dbReference type="EC" id="5.4.99.25" evidence="2"/>
<name>A0A167PQ87_PHYB8</name>
<dbReference type="InParanoid" id="A0A167PQ87"/>
<dbReference type="InterPro" id="IPR048741">
    <property type="entry name" value="Pus10-like_C"/>
</dbReference>
<comment type="similarity">
    <text evidence="1">Belongs to the pseudouridine synthase Pus10 family.</text>
</comment>
<dbReference type="GO" id="GO:0160148">
    <property type="term" value="F:tRNA pseudouridine(55) synthase activity"/>
    <property type="evidence" value="ECO:0007669"/>
    <property type="project" value="UniProtKB-EC"/>
</dbReference>
<evidence type="ECO:0000313" key="10">
    <source>
        <dbReference type="EMBL" id="OAD78344.1"/>
    </source>
</evidence>
<dbReference type="AlphaFoldDB" id="A0A167PQ87"/>
<dbReference type="InterPro" id="IPR020103">
    <property type="entry name" value="PsdUridine_synth_cat_dom_sf"/>
</dbReference>
<keyword evidence="3" id="KW-0819">tRNA processing</keyword>
<dbReference type="Pfam" id="PF21237">
    <property type="entry name" value="Pus10_N_euk"/>
    <property type="match status" value="1"/>
</dbReference>
<sequence length="533" mass="60097">MNLIEELRECLRISGLHPEPEQSIAVGLHIARLLRDVQCCYRCCLRFTRCNKMKIYKASEQDLQTAFNSLAKLLDVKPVSNDEEVQVASGCPACLGALGWMDQPENIQGIFDKIDTENYDCKRVNLNCTMPVSSLHRSHLLGVYVSDRLSDFPPSVLEIWNSEPVHDPKDAFKAVISDKLVERYGWTMDPVTAPLRMTIVLDHLETALEHRFLTQVKEPVMKLRKVRQNRKSIVAGESRTTITEALAALSKEEAYSLTAIPPLPPTTQITLADVAMVHESTIVGGRYLKMSREYSQTPWEIKGKRLAEFSVSEAIEEIIKRYHRCDNSKFVTAGREDANVRMLGTGRPFYCELINPRKPVLADEEYKKIEDEINNQDSKDAVQVRHLCKISPSDTKIIKEGEETKCKSYRALVWISQPITDEIIEKVNKVGSAPFKIQQTTPLRVFQRRSAAIREKEIHTCHLERVDGASLSGVESQFGVLTLNTQAGTYIKEFVHGDLGRTLPNLATLTGAVGADLIELDVLDVDLVWPPKK</sequence>
<proteinExistence type="inferred from homology"/>
<keyword evidence="11" id="KW-1185">Reference proteome</keyword>
<evidence type="ECO:0000256" key="5">
    <source>
        <dbReference type="ARBA" id="ARBA00075270"/>
    </source>
</evidence>
<dbReference type="PANTHER" id="PTHR21568:SF0">
    <property type="entry name" value="TRNA PSEUDOURIDINE SYNTHASE PUS10"/>
    <property type="match status" value="1"/>
</dbReference>
<evidence type="ECO:0000256" key="7">
    <source>
        <dbReference type="ARBA" id="ARBA00083669"/>
    </source>
</evidence>
<dbReference type="PANTHER" id="PTHR21568">
    <property type="entry name" value="TRNA PSEUDOURIDINE SYNTHASE PUS10"/>
    <property type="match status" value="1"/>
</dbReference>
<dbReference type="RefSeq" id="XP_018296384.1">
    <property type="nucleotide sequence ID" value="XM_018430401.1"/>
</dbReference>
<dbReference type="VEuPathDB" id="FungiDB:PHYBLDRAFT_140443"/>
<feature type="domain" description="Pus10-like C-terminal" evidence="9">
    <location>
        <begin position="283"/>
        <end position="526"/>
    </location>
</feature>